<dbReference type="PANTHER" id="PTHR23328">
    <property type="entry name" value="RING-TYPE DOMAIN-CONTAINING PROTEIN"/>
    <property type="match status" value="1"/>
</dbReference>
<evidence type="ECO:0000313" key="10">
    <source>
        <dbReference type="Proteomes" id="UP001181693"/>
    </source>
</evidence>
<feature type="compositionally biased region" description="Basic and acidic residues" evidence="8">
    <location>
        <begin position="78"/>
        <end position="91"/>
    </location>
</feature>
<keyword evidence="7" id="KW-0539">Nucleus</keyword>
<dbReference type="InterPro" id="IPR051657">
    <property type="entry name" value="RNF168/RNF169_E3_ubiq-ligase"/>
</dbReference>
<organism evidence="9 10">
    <name type="scientific">Pyxicephalus adspersus</name>
    <name type="common">African bullfrog</name>
    <dbReference type="NCBI Taxonomy" id="30357"/>
    <lineage>
        <taxon>Eukaryota</taxon>
        <taxon>Metazoa</taxon>
        <taxon>Chordata</taxon>
        <taxon>Craniata</taxon>
        <taxon>Vertebrata</taxon>
        <taxon>Euteleostomi</taxon>
        <taxon>Amphibia</taxon>
        <taxon>Batrachia</taxon>
        <taxon>Anura</taxon>
        <taxon>Neobatrachia</taxon>
        <taxon>Ranoidea</taxon>
        <taxon>Pyxicephalidae</taxon>
        <taxon>Pyxicephalinae</taxon>
        <taxon>Pyxicephalus</taxon>
    </lineage>
</organism>
<comment type="caution">
    <text evidence="9">The sequence shown here is derived from an EMBL/GenBank/DDBJ whole genome shotgun (WGS) entry which is preliminary data.</text>
</comment>
<comment type="subcellular location">
    <subcellularLocation>
        <location evidence="2">Nucleus</location>
    </subcellularLocation>
</comment>
<keyword evidence="4" id="KW-0808">Transferase</keyword>
<comment type="catalytic activity">
    <reaction evidence="1">
        <text>S-ubiquitinyl-[E2 ubiquitin-conjugating enzyme]-L-cysteine + [acceptor protein]-L-lysine = [E2 ubiquitin-conjugating enzyme]-L-cysteine + N(6)-ubiquitinyl-[acceptor protein]-L-lysine.</text>
        <dbReference type="EC" id="2.3.2.27"/>
    </reaction>
</comment>
<feature type="region of interest" description="Disordered" evidence="8">
    <location>
        <begin position="78"/>
        <end position="107"/>
    </location>
</feature>
<dbReference type="PANTHER" id="PTHR23328:SF2">
    <property type="entry name" value="E3 UBIQUITIN-PROTEIN LIGASE RNF169"/>
    <property type="match status" value="1"/>
</dbReference>
<proteinExistence type="predicted"/>
<name>A0AAV3B508_PYXAD</name>
<gene>
    <name evidence="9" type="ORF">GDO54_000099</name>
</gene>
<sequence>MEWCTALPVTCNVPSQFHGSFIPHVLSLCVSDLHTVSGAPTVEAADDTVVVVHKDVISGQMSQRTLPAGDVVVGSTDLDDRIAGKPHHMEHPQPLSDSENEEPGRTPYRSAFVSKNSAGCFTSLTWSIQSKLERSQSCVNPVNEAPPTRRRAAQSQKNKVSCNIGSLAGVAGVLSSTENSRSFSAPVLTSERRLAINALNSFTPLHKPERSISPESNDSISEELNHFKPIVCSPCTPPKRLPDGKVLSPIIIKSTPRNLRRNLQKPTSYEASPMILKKWEQVFQDRQMKRTLSKGTLTTSGEEAGSSVRKQETLFKGSAACQITFNDVDPAGDMELPPSCSREDSLQANSDLKEQATSCGECVHNTSTESVMLKGYAETTDNSQVGAKTRLATRLTSSKKTISSCKCLVAKPIKASLKRVHKKACQSMGMQNGSCFSTAEAISLAFPPRRGQKRHCKTKHLEQNGGLKRLRVTCRSGQGGFERIWRDAEKKLHQEEEDKKLALKLQKIFDKESRMVNRCKGSRDEYPLRSKSTAGAN</sequence>
<dbReference type="GO" id="GO:0005634">
    <property type="term" value="C:nucleus"/>
    <property type="evidence" value="ECO:0007669"/>
    <property type="project" value="UniProtKB-SubCell"/>
</dbReference>
<dbReference type="GO" id="GO:0031491">
    <property type="term" value="F:nucleosome binding"/>
    <property type="evidence" value="ECO:0007669"/>
    <property type="project" value="TreeGrafter"/>
</dbReference>
<dbReference type="GO" id="GO:0061630">
    <property type="term" value="F:ubiquitin protein ligase activity"/>
    <property type="evidence" value="ECO:0007669"/>
    <property type="project" value="UniProtKB-EC"/>
</dbReference>
<evidence type="ECO:0000256" key="6">
    <source>
        <dbReference type="ARBA" id="ARBA00022786"/>
    </source>
</evidence>
<evidence type="ECO:0000256" key="2">
    <source>
        <dbReference type="ARBA" id="ARBA00004123"/>
    </source>
</evidence>
<dbReference type="GO" id="GO:0006302">
    <property type="term" value="P:double-strand break repair"/>
    <property type="evidence" value="ECO:0007669"/>
    <property type="project" value="TreeGrafter"/>
</dbReference>
<evidence type="ECO:0000313" key="9">
    <source>
        <dbReference type="EMBL" id="DBA32297.1"/>
    </source>
</evidence>
<protein>
    <recommendedName>
        <fullName evidence="3">RING-type E3 ubiquitin transferase</fullName>
        <ecNumber evidence="3">2.3.2.27</ecNumber>
    </recommendedName>
</protein>
<evidence type="ECO:0000256" key="7">
    <source>
        <dbReference type="ARBA" id="ARBA00023242"/>
    </source>
</evidence>
<evidence type="ECO:0000256" key="4">
    <source>
        <dbReference type="ARBA" id="ARBA00022679"/>
    </source>
</evidence>
<keyword evidence="10" id="KW-1185">Reference proteome</keyword>
<evidence type="ECO:0000256" key="3">
    <source>
        <dbReference type="ARBA" id="ARBA00012483"/>
    </source>
</evidence>
<dbReference type="EC" id="2.3.2.27" evidence="3"/>
<keyword evidence="6" id="KW-0833">Ubl conjugation pathway</keyword>
<evidence type="ECO:0000256" key="1">
    <source>
        <dbReference type="ARBA" id="ARBA00000900"/>
    </source>
</evidence>
<evidence type="ECO:0000256" key="8">
    <source>
        <dbReference type="SAM" id="MobiDB-lite"/>
    </source>
</evidence>
<evidence type="ECO:0000256" key="5">
    <source>
        <dbReference type="ARBA" id="ARBA00022763"/>
    </source>
</evidence>
<accession>A0AAV3B508</accession>
<dbReference type="GO" id="GO:0035861">
    <property type="term" value="C:site of double-strand break"/>
    <property type="evidence" value="ECO:0007669"/>
    <property type="project" value="TreeGrafter"/>
</dbReference>
<keyword evidence="5" id="KW-0227">DNA damage</keyword>
<dbReference type="AlphaFoldDB" id="A0AAV3B508"/>
<reference evidence="9" key="1">
    <citation type="thesis" date="2020" institute="ProQuest LLC" country="789 East Eisenhower Parkway, Ann Arbor, MI, USA">
        <title>Comparative Genomics and Chromosome Evolution.</title>
        <authorList>
            <person name="Mudd A.B."/>
        </authorList>
    </citation>
    <scope>NUCLEOTIDE SEQUENCE</scope>
    <source>
        <strain evidence="9">1538</strain>
        <tissue evidence="9">Blood</tissue>
    </source>
</reference>
<dbReference type="EMBL" id="DYDO01000001">
    <property type="protein sequence ID" value="DBA32297.1"/>
    <property type="molecule type" value="Genomic_DNA"/>
</dbReference>
<dbReference type="Proteomes" id="UP001181693">
    <property type="component" value="Unassembled WGS sequence"/>
</dbReference>
<dbReference type="CDD" id="cd21952">
    <property type="entry name" value="MIU2_RNF168"/>
    <property type="match status" value="1"/>
</dbReference>